<gene>
    <name evidence="1" type="ORF">RPERSI_LOCUS21225</name>
</gene>
<evidence type="ECO:0000313" key="1">
    <source>
        <dbReference type="EMBL" id="CAG8801974.1"/>
    </source>
</evidence>
<reference evidence="1" key="1">
    <citation type="submission" date="2021-06" db="EMBL/GenBank/DDBJ databases">
        <authorList>
            <person name="Kallberg Y."/>
            <person name="Tangrot J."/>
            <person name="Rosling A."/>
        </authorList>
    </citation>
    <scope>NUCLEOTIDE SEQUENCE</scope>
    <source>
        <strain evidence="1">MA461A</strain>
    </source>
</reference>
<name>A0ACA9RPA1_9GLOM</name>
<comment type="caution">
    <text evidence="1">The sequence shown here is derived from an EMBL/GenBank/DDBJ whole genome shotgun (WGS) entry which is preliminary data.</text>
</comment>
<sequence length="78" mass="9110">NLQKLKKKSEKKSEVIAIDSEDSNESDFKEISEANKLEYQEQCLALKEHELDLREREAKIHLIELANLEKEQKLKSAN</sequence>
<accession>A0ACA9RPA1</accession>
<keyword evidence="2" id="KW-1185">Reference proteome</keyword>
<feature type="non-terminal residue" evidence="1">
    <location>
        <position position="1"/>
    </location>
</feature>
<dbReference type="Proteomes" id="UP000789920">
    <property type="component" value="Unassembled WGS sequence"/>
</dbReference>
<evidence type="ECO:0000313" key="2">
    <source>
        <dbReference type="Proteomes" id="UP000789920"/>
    </source>
</evidence>
<protein>
    <submittedName>
        <fullName evidence="1">8565_t:CDS:1</fullName>
    </submittedName>
</protein>
<organism evidence="1 2">
    <name type="scientific">Racocetra persica</name>
    <dbReference type="NCBI Taxonomy" id="160502"/>
    <lineage>
        <taxon>Eukaryota</taxon>
        <taxon>Fungi</taxon>
        <taxon>Fungi incertae sedis</taxon>
        <taxon>Mucoromycota</taxon>
        <taxon>Glomeromycotina</taxon>
        <taxon>Glomeromycetes</taxon>
        <taxon>Diversisporales</taxon>
        <taxon>Gigasporaceae</taxon>
        <taxon>Racocetra</taxon>
    </lineage>
</organism>
<dbReference type="EMBL" id="CAJVQC010061641">
    <property type="protein sequence ID" value="CAG8801974.1"/>
    <property type="molecule type" value="Genomic_DNA"/>
</dbReference>
<proteinExistence type="predicted"/>